<gene>
    <name evidence="8" type="ORF">DGAL_LOCUS4138</name>
</gene>
<name>A0A8J2RCN4_9CRUS</name>
<dbReference type="PANTHER" id="PTHR23301">
    <property type="entry name" value="CHITIN BINDING PERITROPHIN-A"/>
    <property type="match status" value="1"/>
</dbReference>
<proteinExistence type="predicted"/>
<comment type="caution">
    <text evidence="8">The sequence shown here is derived from an EMBL/GenBank/DDBJ whole genome shotgun (WGS) entry which is preliminary data.</text>
</comment>
<dbReference type="AlphaFoldDB" id="A0A8J2RCN4"/>
<dbReference type="GO" id="GO:0005576">
    <property type="term" value="C:extracellular region"/>
    <property type="evidence" value="ECO:0007669"/>
    <property type="project" value="InterPro"/>
</dbReference>
<keyword evidence="9" id="KW-1185">Reference proteome</keyword>
<organism evidence="8 9">
    <name type="scientific">Daphnia galeata</name>
    <dbReference type="NCBI Taxonomy" id="27404"/>
    <lineage>
        <taxon>Eukaryota</taxon>
        <taxon>Metazoa</taxon>
        <taxon>Ecdysozoa</taxon>
        <taxon>Arthropoda</taxon>
        <taxon>Crustacea</taxon>
        <taxon>Branchiopoda</taxon>
        <taxon>Diplostraca</taxon>
        <taxon>Cladocera</taxon>
        <taxon>Anomopoda</taxon>
        <taxon>Daphniidae</taxon>
        <taxon>Daphnia</taxon>
    </lineage>
</organism>
<keyword evidence="5" id="KW-0325">Glycoprotein</keyword>
<dbReference type="InterPro" id="IPR051940">
    <property type="entry name" value="Chitin_bind-dev_reg"/>
</dbReference>
<reference evidence="8" key="1">
    <citation type="submission" date="2021-11" db="EMBL/GenBank/DDBJ databases">
        <authorList>
            <person name="Schell T."/>
        </authorList>
    </citation>
    <scope>NUCLEOTIDE SEQUENCE</scope>
    <source>
        <strain evidence="8">M5</strain>
    </source>
</reference>
<dbReference type="InterPro" id="IPR002557">
    <property type="entry name" value="Chitin-bd_dom"/>
</dbReference>
<dbReference type="GO" id="GO:0008061">
    <property type="term" value="F:chitin binding"/>
    <property type="evidence" value="ECO:0007669"/>
    <property type="project" value="UniProtKB-KW"/>
</dbReference>
<evidence type="ECO:0000256" key="1">
    <source>
        <dbReference type="ARBA" id="ARBA00022669"/>
    </source>
</evidence>
<evidence type="ECO:0000256" key="4">
    <source>
        <dbReference type="ARBA" id="ARBA00023157"/>
    </source>
</evidence>
<dbReference type="OrthoDB" id="6020543at2759"/>
<dbReference type="Proteomes" id="UP000789390">
    <property type="component" value="Unassembled WGS sequence"/>
</dbReference>
<sequence>MKLLIRFCLEMLIYLLSIGIVQGLSVDRKVTASQSARFYDKSGICKETGYKRNETDSSQFYRCVDYYGSGKKYVIFKFSCPPALEFDEKISTCVLSRDKSPIPVATNNPDPSTTMASELSSYPPDPEIDILTLYPPSTSTNAITELIAVESSSTVVPATVPSIFESVASSLNSQDKVIQTAVEMDCSSNKFYRLPNSDCNQFYQCHQRSVNIFSCSPGLVFDEAMERCLLPEESSCDQQLTNNPIAYEIFDYSEVDCSSGHFHRYPFNCRNFYQCYNNGLTKSILFYSCSSGLLFDEKSSKCLLPYETSPCYAANESSPFKSSPFLYNLQRLFQS</sequence>
<evidence type="ECO:0000256" key="5">
    <source>
        <dbReference type="ARBA" id="ARBA00023180"/>
    </source>
</evidence>
<feature type="signal peptide" evidence="6">
    <location>
        <begin position="1"/>
        <end position="23"/>
    </location>
</feature>
<keyword evidence="4" id="KW-1015">Disulfide bond</keyword>
<dbReference type="InterPro" id="IPR036508">
    <property type="entry name" value="Chitin-bd_dom_sf"/>
</dbReference>
<evidence type="ECO:0000256" key="6">
    <source>
        <dbReference type="SAM" id="SignalP"/>
    </source>
</evidence>
<keyword evidence="2 6" id="KW-0732">Signal</keyword>
<evidence type="ECO:0000313" key="9">
    <source>
        <dbReference type="Proteomes" id="UP000789390"/>
    </source>
</evidence>
<keyword evidence="1" id="KW-0147">Chitin-binding</keyword>
<keyword evidence="3" id="KW-0677">Repeat</keyword>
<evidence type="ECO:0000313" key="8">
    <source>
        <dbReference type="EMBL" id="CAH0101787.1"/>
    </source>
</evidence>
<dbReference type="SUPFAM" id="SSF57625">
    <property type="entry name" value="Invertebrate chitin-binding proteins"/>
    <property type="match status" value="3"/>
</dbReference>
<evidence type="ECO:0000256" key="3">
    <source>
        <dbReference type="ARBA" id="ARBA00022737"/>
    </source>
</evidence>
<dbReference type="Gene3D" id="2.170.140.10">
    <property type="entry name" value="Chitin binding domain"/>
    <property type="match status" value="3"/>
</dbReference>
<feature type="domain" description="Chitin-binding type-2" evidence="7">
    <location>
        <begin position="183"/>
        <end position="238"/>
    </location>
</feature>
<evidence type="ECO:0000256" key="2">
    <source>
        <dbReference type="ARBA" id="ARBA00022729"/>
    </source>
</evidence>
<dbReference type="EMBL" id="CAKKLH010000068">
    <property type="protein sequence ID" value="CAH0101787.1"/>
    <property type="molecule type" value="Genomic_DNA"/>
</dbReference>
<evidence type="ECO:0000259" key="7">
    <source>
        <dbReference type="PROSITE" id="PS50940"/>
    </source>
</evidence>
<dbReference type="PROSITE" id="PS50940">
    <property type="entry name" value="CHIT_BIND_II"/>
    <property type="match status" value="2"/>
</dbReference>
<dbReference type="SMART" id="SM00494">
    <property type="entry name" value="ChtBD2"/>
    <property type="match status" value="3"/>
</dbReference>
<feature type="chain" id="PRO_5035156107" description="Chitin-binding type-2 domain-containing protein" evidence="6">
    <location>
        <begin position="24"/>
        <end position="335"/>
    </location>
</feature>
<feature type="domain" description="Chitin-binding type-2" evidence="7">
    <location>
        <begin position="254"/>
        <end position="313"/>
    </location>
</feature>
<accession>A0A8J2RCN4</accession>
<dbReference type="Pfam" id="PF01607">
    <property type="entry name" value="CBM_14"/>
    <property type="match status" value="3"/>
</dbReference>
<dbReference type="PANTHER" id="PTHR23301:SF0">
    <property type="entry name" value="CHITIN-BINDING TYPE-2 DOMAIN-CONTAINING PROTEIN-RELATED"/>
    <property type="match status" value="1"/>
</dbReference>
<protein>
    <recommendedName>
        <fullName evidence="7">Chitin-binding type-2 domain-containing protein</fullName>
    </recommendedName>
</protein>